<dbReference type="EMBL" id="JAULSV010000002">
    <property type="protein sequence ID" value="KAK0651376.1"/>
    <property type="molecule type" value="Genomic_DNA"/>
</dbReference>
<feature type="domain" description="Zn(2)-C6 fungal-type" evidence="3">
    <location>
        <begin position="26"/>
        <end position="56"/>
    </location>
</feature>
<dbReference type="PROSITE" id="PS00463">
    <property type="entry name" value="ZN2_CY6_FUNGAL_1"/>
    <property type="match status" value="1"/>
</dbReference>
<dbReference type="InterPro" id="IPR053157">
    <property type="entry name" value="Sterol_Uptake_Regulator"/>
</dbReference>
<name>A0AA39YEW5_9PEZI</name>
<feature type="region of interest" description="Disordered" evidence="2">
    <location>
        <begin position="1"/>
        <end position="22"/>
    </location>
</feature>
<dbReference type="InterPro" id="IPR036864">
    <property type="entry name" value="Zn2-C6_fun-type_DNA-bd_sf"/>
</dbReference>
<dbReference type="Proteomes" id="UP001174936">
    <property type="component" value="Unassembled WGS sequence"/>
</dbReference>
<dbReference type="PANTHER" id="PTHR47784">
    <property type="entry name" value="STEROL UPTAKE CONTROL PROTEIN 2"/>
    <property type="match status" value="1"/>
</dbReference>
<comment type="caution">
    <text evidence="4">The sequence shown here is derived from an EMBL/GenBank/DDBJ whole genome shotgun (WGS) entry which is preliminary data.</text>
</comment>
<dbReference type="GO" id="GO:0001228">
    <property type="term" value="F:DNA-binding transcription activator activity, RNA polymerase II-specific"/>
    <property type="evidence" value="ECO:0007669"/>
    <property type="project" value="TreeGrafter"/>
</dbReference>
<evidence type="ECO:0000256" key="1">
    <source>
        <dbReference type="ARBA" id="ARBA00023242"/>
    </source>
</evidence>
<organism evidence="4 5">
    <name type="scientific">Cercophora newfieldiana</name>
    <dbReference type="NCBI Taxonomy" id="92897"/>
    <lineage>
        <taxon>Eukaryota</taxon>
        <taxon>Fungi</taxon>
        <taxon>Dikarya</taxon>
        <taxon>Ascomycota</taxon>
        <taxon>Pezizomycotina</taxon>
        <taxon>Sordariomycetes</taxon>
        <taxon>Sordariomycetidae</taxon>
        <taxon>Sordariales</taxon>
        <taxon>Lasiosphaeriaceae</taxon>
        <taxon>Cercophora</taxon>
    </lineage>
</organism>
<dbReference type="SUPFAM" id="SSF57701">
    <property type="entry name" value="Zn2/Cys6 DNA-binding domain"/>
    <property type="match status" value="1"/>
</dbReference>
<dbReference type="GO" id="GO:0008270">
    <property type="term" value="F:zinc ion binding"/>
    <property type="evidence" value="ECO:0007669"/>
    <property type="project" value="InterPro"/>
</dbReference>
<keyword evidence="1" id="KW-0539">Nucleus</keyword>
<dbReference type="CDD" id="cd00067">
    <property type="entry name" value="GAL4"/>
    <property type="match status" value="1"/>
</dbReference>
<accession>A0AA39YEW5</accession>
<evidence type="ECO:0000256" key="2">
    <source>
        <dbReference type="SAM" id="MobiDB-lite"/>
    </source>
</evidence>
<proteinExistence type="predicted"/>
<protein>
    <recommendedName>
        <fullName evidence="3">Zn(2)-C6 fungal-type domain-containing protein</fullName>
    </recommendedName>
</protein>
<dbReference type="PANTHER" id="PTHR47784:SF5">
    <property type="entry name" value="STEROL UPTAKE CONTROL PROTEIN 2"/>
    <property type="match status" value="1"/>
</dbReference>
<gene>
    <name evidence="4" type="ORF">B0T16DRAFT_403774</name>
</gene>
<evidence type="ECO:0000313" key="4">
    <source>
        <dbReference type="EMBL" id="KAK0651376.1"/>
    </source>
</evidence>
<dbReference type="Gene3D" id="4.10.240.10">
    <property type="entry name" value="Zn(2)-C6 fungal-type DNA-binding domain"/>
    <property type="match status" value="1"/>
</dbReference>
<reference evidence="4" key="1">
    <citation type="submission" date="2023-06" db="EMBL/GenBank/DDBJ databases">
        <title>Genome-scale phylogeny and comparative genomics of the fungal order Sordariales.</title>
        <authorList>
            <consortium name="Lawrence Berkeley National Laboratory"/>
            <person name="Hensen N."/>
            <person name="Bonometti L."/>
            <person name="Westerberg I."/>
            <person name="Brannstrom I.O."/>
            <person name="Guillou S."/>
            <person name="Cros-Aarteil S."/>
            <person name="Calhoun S."/>
            <person name="Haridas S."/>
            <person name="Kuo A."/>
            <person name="Mondo S."/>
            <person name="Pangilinan J."/>
            <person name="Riley R."/>
            <person name="Labutti K."/>
            <person name="Andreopoulos B."/>
            <person name="Lipzen A."/>
            <person name="Chen C."/>
            <person name="Yanf M."/>
            <person name="Daum C."/>
            <person name="Ng V."/>
            <person name="Clum A."/>
            <person name="Steindorff A."/>
            <person name="Ohm R."/>
            <person name="Martin F."/>
            <person name="Silar P."/>
            <person name="Natvig D."/>
            <person name="Lalanne C."/>
            <person name="Gautier V."/>
            <person name="Ament-Velasquez S.L."/>
            <person name="Kruys A."/>
            <person name="Hutchinson M.I."/>
            <person name="Powell A.J."/>
            <person name="Barry K."/>
            <person name="Miller A.N."/>
            <person name="Grigoriev I.V."/>
            <person name="Debuchy R."/>
            <person name="Gladieux P."/>
            <person name="Thoren M.H."/>
            <person name="Johannesson H."/>
        </authorList>
    </citation>
    <scope>NUCLEOTIDE SEQUENCE</scope>
    <source>
        <strain evidence="4">SMH2532-1</strain>
    </source>
</reference>
<evidence type="ECO:0000259" key="3">
    <source>
        <dbReference type="PROSITE" id="PS50048"/>
    </source>
</evidence>
<sequence length="482" mass="53952">MTDRMEANDANRPYHSKRPHRKSRAGCISCKTRKVKCDEVRPSCRHCTLRKEQCVYPKAQTPFSRASSTLVRREMSRHGGLALPGFEITPGSTPSPGPEVVGPYGTSPNFIYDPMWIPADRNLTDLRLVHHFTTKTYASLSSWTGAEPRITHLLSVKLLELALETPFLLDGILGLTAMHMNFLGNVDVSPAIASMYRARAMAGYRAAIEAADPQTFPALLASSIIVCGLASAEFRGPDAKPLFVLDWLAFWRGIALMIQLTRVQTVITSGLAVLFYRPQIDLSKTPTHLPSNLLFMVSSIRPNDPDYPHVNVYYTFLKYLGALYRALDIEGFGPKLTLRIITFLSFSTEAFIELARERRPRAAIIVAHYLVFLKIVRETLWWVSDVSDREIHNIAGLVGLGPLSEFMRVPKAAIGVSDKVELGRLLLETPTWEPPIPKEDETQWPFGGFVDQEGLPAKEWEVEVGKLNQGYIFKNKNGEIAE</sequence>
<keyword evidence="5" id="KW-1185">Reference proteome</keyword>
<dbReference type="InterPro" id="IPR001138">
    <property type="entry name" value="Zn2Cys6_DnaBD"/>
</dbReference>
<dbReference type="PROSITE" id="PS50048">
    <property type="entry name" value="ZN2_CY6_FUNGAL_2"/>
    <property type="match status" value="1"/>
</dbReference>
<dbReference type="Pfam" id="PF00172">
    <property type="entry name" value="Zn_clus"/>
    <property type="match status" value="1"/>
</dbReference>
<dbReference type="AlphaFoldDB" id="A0AA39YEW5"/>
<evidence type="ECO:0000313" key="5">
    <source>
        <dbReference type="Proteomes" id="UP001174936"/>
    </source>
</evidence>
<dbReference type="SMART" id="SM00066">
    <property type="entry name" value="GAL4"/>
    <property type="match status" value="1"/>
</dbReference>